<name>X1KU46_9ZZZZ</name>
<dbReference type="EMBL" id="BARU01046806">
    <property type="protein sequence ID" value="GAH93689.1"/>
    <property type="molecule type" value="Genomic_DNA"/>
</dbReference>
<reference evidence="1" key="1">
    <citation type="journal article" date="2014" name="Front. Microbiol.">
        <title>High frequency of phylogenetically diverse reductive dehalogenase-homologous genes in deep subseafloor sedimentary metagenomes.</title>
        <authorList>
            <person name="Kawai M."/>
            <person name="Futagami T."/>
            <person name="Toyoda A."/>
            <person name="Takaki Y."/>
            <person name="Nishi S."/>
            <person name="Hori S."/>
            <person name="Arai W."/>
            <person name="Tsubouchi T."/>
            <person name="Morono Y."/>
            <person name="Uchiyama I."/>
            <person name="Ito T."/>
            <person name="Fujiyama A."/>
            <person name="Inagaki F."/>
            <person name="Takami H."/>
        </authorList>
    </citation>
    <scope>NUCLEOTIDE SEQUENCE</scope>
    <source>
        <strain evidence="1">Expedition CK06-06</strain>
    </source>
</reference>
<protein>
    <submittedName>
        <fullName evidence="1">Uncharacterized protein</fullName>
    </submittedName>
</protein>
<dbReference type="AlphaFoldDB" id="X1KU46"/>
<gene>
    <name evidence="1" type="ORF">S03H2_70430</name>
</gene>
<sequence>DSKVECIRNEKIKKMYKFLFKNNILLIEGSPYFRIL</sequence>
<feature type="non-terminal residue" evidence="1">
    <location>
        <position position="1"/>
    </location>
</feature>
<organism evidence="1">
    <name type="scientific">marine sediment metagenome</name>
    <dbReference type="NCBI Taxonomy" id="412755"/>
    <lineage>
        <taxon>unclassified sequences</taxon>
        <taxon>metagenomes</taxon>
        <taxon>ecological metagenomes</taxon>
    </lineage>
</organism>
<comment type="caution">
    <text evidence="1">The sequence shown here is derived from an EMBL/GenBank/DDBJ whole genome shotgun (WGS) entry which is preliminary data.</text>
</comment>
<evidence type="ECO:0000313" key="1">
    <source>
        <dbReference type="EMBL" id="GAH93689.1"/>
    </source>
</evidence>
<proteinExistence type="predicted"/>
<accession>X1KU46</accession>